<accession>A0AAV4WDS5</accession>
<feature type="compositionally biased region" description="Basic and acidic residues" evidence="1">
    <location>
        <begin position="32"/>
        <end position="44"/>
    </location>
</feature>
<evidence type="ECO:0000256" key="1">
    <source>
        <dbReference type="SAM" id="MobiDB-lite"/>
    </source>
</evidence>
<dbReference type="AlphaFoldDB" id="A0AAV4WDS5"/>
<proteinExistence type="predicted"/>
<comment type="caution">
    <text evidence="2">The sequence shown here is derived from an EMBL/GenBank/DDBJ whole genome shotgun (WGS) entry which is preliminary data.</text>
</comment>
<protein>
    <submittedName>
        <fullName evidence="2">Uncharacterized protein</fullName>
    </submittedName>
</protein>
<dbReference type="Proteomes" id="UP001054945">
    <property type="component" value="Unassembled WGS sequence"/>
</dbReference>
<gene>
    <name evidence="2" type="ORF">CEXT_160961</name>
</gene>
<evidence type="ECO:0000313" key="3">
    <source>
        <dbReference type="Proteomes" id="UP001054945"/>
    </source>
</evidence>
<keyword evidence="3" id="KW-1185">Reference proteome</keyword>
<reference evidence="2 3" key="1">
    <citation type="submission" date="2021-06" db="EMBL/GenBank/DDBJ databases">
        <title>Caerostris extrusa draft genome.</title>
        <authorList>
            <person name="Kono N."/>
            <person name="Arakawa K."/>
        </authorList>
    </citation>
    <scope>NUCLEOTIDE SEQUENCE [LARGE SCALE GENOMIC DNA]</scope>
</reference>
<evidence type="ECO:0000313" key="2">
    <source>
        <dbReference type="EMBL" id="GIY79455.1"/>
    </source>
</evidence>
<organism evidence="2 3">
    <name type="scientific">Caerostris extrusa</name>
    <name type="common">Bark spider</name>
    <name type="synonym">Caerostris bankana</name>
    <dbReference type="NCBI Taxonomy" id="172846"/>
    <lineage>
        <taxon>Eukaryota</taxon>
        <taxon>Metazoa</taxon>
        <taxon>Ecdysozoa</taxon>
        <taxon>Arthropoda</taxon>
        <taxon>Chelicerata</taxon>
        <taxon>Arachnida</taxon>
        <taxon>Araneae</taxon>
        <taxon>Araneomorphae</taxon>
        <taxon>Entelegynae</taxon>
        <taxon>Araneoidea</taxon>
        <taxon>Araneidae</taxon>
        <taxon>Caerostris</taxon>
    </lineage>
</organism>
<dbReference type="EMBL" id="BPLR01015890">
    <property type="protein sequence ID" value="GIY79455.1"/>
    <property type="molecule type" value="Genomic_DNA"/>
</dbReference>
<feature type="region of interest" description="Disordered" evidence="1">
    <location>
        <begin position="1"/>
        <end position="45"/>
    </location>
</feature>
<name>A0AAV4WDS5_CAEEX</name>
<sequence length="90" mass="9998">MNARLETGLRHGSRKDSPKLKTIQLGKRPKKDAKSAGREKDRCRQTRCPDAVSLLTSAREGAPGCDEEQMLEMMITLSANMGAVELKLER</sequence>